<dbReference type="AlphaFoldDB" id="A0A8B2NN72"/>
<evidence type="ECO:0000256" key="1">
    <source>
        <dbReference type="SAM" id="MobiDB-lite"/>
    </source>
</evidence>
<gene>
    <name evidence="2" type="ORF">DLJ53_18135</name>
</gene>
<keyword evidence="3" id="KW-1185">Reference proteome</keyword>
<evidence type="ECO:0000313" key="2">
    <source>
        <dbReference type="EMBL" id="RAI01136.1"/>
    </source>
</evidence>
<organism evidence="2 3">
    <name type="scientific">Acuticoccus sediminis</name>
    <dbReference type="NCBI Taxonomy" id="2184697"/>
    <lineage>
        <taxon>Bacteria</taxon>
        <taxon>Pseudomonadati</taxon>
        <taxon>Pseudomonadota</taxon>
        <taxon>Alphaproteobacteria</taxon>
        <taxon>Hyphomicrobiales</taxon>
        <taxon>Amorphaceae</taxon>
        <taxon>Acuticoccus</taxon>
    </lineage>
</organism>
<protein>
    <submittedName>
        <fullName evidence="2">Uncharacterized protein</fullName>
    </submittedName>
</protein>
<dbReference type="RefSeq" id="WP_111347752.1">
    <property type="nucleotide sequence ID" value="NZ_QHHQ01000003.1"/>
</dbReference>
<feature type="compositionally biased region" description="Basic and acidic residues" evidence="1">
    <location>
        <begin position="188"/>
        <end position="209"/>
    </location>
</feature>
<comment type="caution">
    <text evidence="2">The sequence shown here is derived from an EMBL/GenBank/DDBJ whole genome shotgun (WGS) entry which is preliminary data.</text>
</comment>
<name>A0A8B2NN72_9HYPH</name>
<accession>A0A8B2NN72</accession>
<sequence length="222" mass="24081">MAATNRISPEMITGFLTRFENVDAEFASDHGALMKKKRDDMKVLFDEAKGAGVPKKVMQAAIKRRKKLREFDEVGEAFDIDEQSQLEMVWDAAVEGSDEDWMKLGHEASGTSSSDGGDWKQHEAVVADVAEKGGDAVIVNKGGRVAKNAAKDKAKKPRNSTTTEDRIAKRAKAVGLAPANEGQTDIEDAAKAATDRDFAEADAETERFMDTSTNDRAAATVD</sequence>
<proteinExistence type="predicted"/>
<evidence type="ECO:0000313" key="3">
    <source>
        <dbReference type="Proteomes" id="UP000249590"/>
    </source>
</evidence>
<reference evidence="2 3" key="1">
    <citation type="submission" date="2018-05" db="EMBL/GenBank/DDBJ databases">
        <title>Acuticoccus sediminis sp. nov., isolated from deep-sea sediment of Indian Ocean.</title>
        <authorList>
            <person name="Liu X."/>
            <person name="Lai Q."/>
            <person name="Du Y."/>
            <person name="Sun F."/>
            <person name="Zhang X."/>
            <person name="Wang S."/>
            <person name="Shao Z."/>
        </authorList>
    </citation>
    <scope>NUCLEOTIDE SEQUENCE [LARGE SCALE GENOMIC DNA]</scope>
    <source>
        <strain evidence="2 3">PTG4-2</strain>
    </source>
</reference>
<feature type="region of interest" description="Disordered" evidence="1">
    <location>
        <begin position="145"/>
        <end position="222"/>
    </location>
</feature>
<dbReference type="Proteomes" id="UP000249590">
    <property type="component" value="Unassembled WGS sequence"/>
</dbReference>
<dbReference type="EMBL" id="QHHQ01000003">
    <property type="protein sequence ID" value="RAI01136.1"/>
    <property type="molecule type" value="Genomic_DNA"/>
</dbReference>